<proteinExistence type="predicted"/>
<evidence type="ECO:0000259" key="1">
    <source>
        <dbReference type="Pfam" id="PF24544"/>
    </source>
</evidence>
<feature type="domain" description="TPPC8 second Ig-like" evidence="1">
    <location>
        <begin position="19"/>
        <end position="143"/>
    </location>
</feature>
<accession>A0AAV7YR74</accession>
<dbReference type="AlphaFoldDB" id="A0AAV7YR74"/>
<dbReference type="PANTHER" id="PTHR12975">
    <property type="entry name" value="TRANSPORT PROTEIN TRAPP"/>
    <property type="match status" value="1"/>
</dbReference>
<reference evidence="2" key="1">
    <citation type="submission" date="2022-08" db="EMBL/GenBank/DDBJ databases">
        <title>Novel sulphate-reducing endosymbionts in the free-living metamonad Anaeramoeba.</title>
        <authorList>
            <person name="Jerlstrom-Hultqvist J."/>
            <person name="Cepicka I."/>
            <person name="Gallot-Lavallee L."/>
            <person name="Salas-Leiva D."/>
            <person name="Curtis B.A."/>
            <person name="Zahonova K."/>
            <person name="Pipaliya S."/>
            <person name="Dacks J."/>
            <person name="Roger A.J."/>
        </authorList>
    </citation>
    <scope>NUCLEOTIDE SEQUENCE</scope>
    <source>
        <strain evidence="2">Busselton2</strain>
    </source>
</reference>
<dbReference type="InterPro" id="IPR024420">
    <property type="entry name" value="TRAPP_III_complex_Trs85"/>
</dbReference>
<dbReference type="GO" id="GO:1990072">
    <property type="term" value="C:TRAPPIII protein complex"/>
    <property type="evidence" value="ECO:0007669"/>
    <property type="project" value="TreeGrafter"/>
</dbReference>
<evidence type="ECO:0000313" key="2">
    <source>
        <dbReference type="EMBL" id="KAJ3432286.1"/>
    </source>
</evidence>
<gene>
    <name evidence="2" type="ORF">M0812_21218</name>
</gene>
<dbReference type="PANTHER" id="PTHR12975:SF6">
    <property type="entry name" value="TRAFFICKING PROTEIN PARTICLE COMPLEX SUBUNIT 8"/>
    <property type="match status" value="1"/>
</dbReference>
<comment type="caution">
    <text evidence="2">The sequence shown here is derived from an EMBL/GenBank/DDBJ whole genome shotgun (WGS) entry which is preliminary data.</text>
</comment>
<sequence>MPLLQVKFIKFINKDFYLGSICKIPLTLKNVGQTSLSDLYCTIEPSENLLINKKIENSSKPLVDKNNDQKKKKKSKLKLMKDMFSNYNSSCYKLPIKKIGRNEQIEIMINFRMFKLGIHDLYLLFYYKKSSGKISKKLPYRLLRIHKQIKIIPSIKINTKLLPSSKNINEFNIICNIHNLTKKKILKLQQLTSISNRWKAVPLSLTKK</sequence>
<dbReference type="Pfam" id="PF24544">
    <property type="entry name" value="Ig_TPPC8_2nd"/>
    <property type="match status" value="1"/>
</dbReference>
<dbReference type="InterPro" id="IPR058538">
    <property type="entry name" value="Ig_TPPC8_2nd"/>
</dbReference>
<dbReference type="Proteomes" id="UP001146793">
    <property type="component" value="Unassembled WGS sequence"/>
</dbReference>
<dbReference type="EMBL" id="JANTQA010000047">
    <property type="protein sequence ID" value="KAJ3432286.1"/>
    <property type="molecule type" value="Genomic_DNA"/>
</dbReference>
<evidence type="ECO:0000313" key="3">
    <source>
        <dbReference type="Proteomes" id="UP001146793"/>
    </source>
</evidence>
<organism evidence="2 3">
    <name type="scientific">Anaeramoeba flamelloides</name>
    <dbReference type="NCBI Taxonomy" id="1746091"/>
    <lineage>
        <taxon>Eukaryota</taxon>
        <taxon>Metamonada</taxon>
        <taxon>Anaeramoebidae</taxon>
        <taxon>Anaeramoeba</taxon>
    </lineage>
</organism>
<protein>
    <submittedName>
        <fullName evidence="2">Transport protein trapp</fullName>
    </submittedName>
</protein>
<name>A0AAV7YR74_9EUKA</name>